<comment type="caution">
    <text evidence="1">The sequence shown here is derived from an EMBL/GenBank/DDBJ whole genome shotgun (WGS) entry which is preliminary data.</text>
</comment>
<dbReference type="EMBL" id="MEVI01000001">
    <property type="protein sequence ID" value="OGC55715.1"/>
    <property type="molecule type" value="Genomic_DNA"/>
</dbReference>
<protein>
    <submittedName>
        <fullName evidence="1">Uncharacterized protein</fullName>
    </submittedName>
</protein>
<evidence type="ECO:0000313" key="2">
    <source>
        <dbReference type="Proteomes" id="UP000176504"/>
    </source>
</evidence>
<organism evidence="1 2">
    <name type="scientific">candidate division WWE3 bacterium RIFCSPLOWO2_01_FULL_41_18</name>
    <dbReference type="NCBI Taxonomy" id="1802625"/>
    <lineage>
        <taxon>Bacteria</taxon>
        <taxon>Katanobacteria</taxon>
    </lineage>
</organism>
<reference evidence="1 2" key="1">
    <citation type="journal article" date="2016" name="Nat. Commun.">
        <title>Thousands of microbial genomes shed light on interconnected biogeochemical processes in an aquifer system.</title>
        <authorList>
            <person name="Anantharaman K."/>
            <person name="Brown C.T."/>
            <person name="Hug L.A."/>
            <person name="Sharon I."/>
            <person name="Castelle C.J."/>
            <person name="Probst A.J."/>
            <person name="Thomas B.C."/>
            <person name="Singh A."/>
            <person name="Wilkins M.J."/>
            <person name="Karaoz U."/>
            <person name="Brodie E.L."/>
            <person name="Williams K.H."/>
            <person name="Hubbard S.S."/>
            <person name="Banfield J.F."/>
        </authorList>
    </citation>
    <scope>NUCLEOTIDE SEQUENCE [LARGE SCALE GENOMIC DNA]</scope>
</reference>
<sequence length="107" mass="11795">MGAFIFRAQHWAVIKVPGGKWGLKDGIDLQLGQGERLHLVPTTEPARVAFQSALDALGQAGTVRFEEGVYQDNPSLPLMRAIRLGEETSEDDAARACKLISRMMEEE</sequence>
<gene>
    <name evidence="1" type="ORF">A3A78_01590</name>
</gene>
<accession>A0A1F4VEY4</accession>
<evidence type="ECO:0000313" key="1">
    <source>
        <dbReference type="EMBL" id="OGC55715.1"/>
    </source>
</evidence>
<proteinExistence type="predicted"/>
<name>A0A1F4VEY4_UNCKA</name>
<dbReference type="Proteomes" id="UP000176504">
    <property type="component" value="Unassembled WGS sequence"/>
</dbReference>
<dbReference type="AlphaFoldDB" id="A0A1F4VEY4"/>